<dbReference type="EMBL" id="CP042433">
    <property type="protein sequence ID" value="QEC56880.1"/>
    <property type="molecule type" value="Genomic_DNA"/>
</dbReference>
<evidence type="ECO:0000313" key="1">
    <source>
        <dbReference type="EMBL" id="QEC56880.1"/>
    </source>
</evidence>
<reference evidence="1 2" key="1">
    <citation type="journal article" date="2015" name="Int. J. Syst. Evol. Microbiol.">
        <title>Flavisolibacter ginsenosidimutans sp. nov., with ginsenoside-converting activity isolated from soil used for cultivating ginseng.</title>
        <authorList>
            <person name="Zhao Y."/>
            <person name="Liu Q."/>
            <person name="Kang M.S."/>
            <person name="Jin F."/>
            <person name="Yu H."/>
            <person name="Im W.T."/>
        </authorList>
    </citation>
    <scope>NUCLEOTIDE SEQUENCE [LARGE SCALE GENOMIC DNA]</scope>
    <source>
        <strain evidence="1 2">Gsoil 636</strain>
    </source>
</reference>
<dbReference type="KEGG" id="fgg:FSB75_13570"/>
<sequence>MKTLIFHAPPEANGLYSDILKKAMEKEPQTMEEQNEVLDALKRLVNEPETSVPFEKKMIYLQMFITEIMSHSYGLFPKQDSQNA</sequence>
<proteinExistence type="predicted"/>
<organism evidence="1 2">
    <name type="scientific">Flavisolibacter ginsenosidimutans</name>
    <dbReference type="NCBI Taxonomy" id="661481"/>
    <lineage>
        <taxon>Bacteria</taxon>
        <taxon>Pseudomonadati</taxon>
        <taxon>Bacteroidota</taxon>
        <taxon>Chitinophagia</taxon>
        <taxon>Chitinophagales</taxon>
        <taxon>Chitinophagaceae</taxon>
        <taxon>Flavisolibacter</taxon>
    </lineage>
</organism>
<accession>A0A5B8ULF4</accession>
<dbReference type="Proteomes" id="UP000321204">
    <property type="component" value="Chromosome"/>
</dbReference>
<protein>
    <submittedName>
        <fullName evidence="1">Uncharacterized protein</fullName>
    </submittedName>
</protein>
<dbReference type="RefSeq" id="WP_146788493.1">
    <property type="nucleotide sequence ID" value="NZ_BAABIO010000003.1"/>
</dbReference>
<dbReference type="AlphaFoldDB" id="A0A5B8ULF4"/>
<keyword evidence="2" id="KW-1185">Reference proteome</keyword>
<gene>
    <name evidence="1" type="ORF">FSB75_13570</name>
</gene>
<name>A0A5B8ULF4_9BACT</name>
<evidence type="ECO:0000313" key="2">
    <source>
        <dbReference type="Proteomes" id="UP000321204"/>
    </source>
</evidence>